<protein>
    <submittedName>
        <fullName evidence="2">Uncharacterized protein</fullName>
    </submittedName>
</protein>
<dbReference type="InterPro" id="IPR046237">
    <property type="entry name" value="DUF6270"/>
</dbReference>
<dbReference type="Proteomes" id="UP000541735">
    <property type="component" value="Unassembled WGS sequence"/>
</dbReference>
<dbReference type="EMBL" id="JAARYD010000005">
    <property type="protein sequence ID" value="MBC2177483.1"/>
    <property type="molecule type" value="Genomic_DNA"/>
</dbReference>
<sequence>MTLTKIAIVGSCITRDNFNTLFNPTYKEDFECVLHQHQCSMLSLMSPVLSIPEDVAMDQMNAFTSWHYRTEHTKEFLSQLHARQPEYLLLDLYADIYLGVVETANGYFTYNPKFAAFPPVSNQEGRFTLDGEFERYLAVWKEHVGRFFEHVQQVAPSCQVILVKARFVDVFADGSSLNAWRESRKYPTVDTELLNALWNELDSYIEENFPVRVLDMSKDAYMLNAEHPWGSFYVHYTADFYHDFLARLITLTK</sequence>
<evidence type="ECO:0000313" key="5">
    <source>
        <dbReference type="Proteomes" id="UP000541735"/>
    </source>
</evidence>
<evidence type="ECO:0000313" key="2">
    <source>
        <dbReference type="EMBL" id="MBC1331587.1"/>
    </source>
</evidence>
<evidence type="ECO:0000313" key="1">
    <source>
        <dbReference type="EMBL" id="MBC1316361.1"/>
    </source>
</evidence>
<reference evidence="4 5" key="1">
    <citation type="submission" date="2020-03" db="EMBL/GenBank/DDBJ databases">
        <title>Soil Listeria distribution.</title>
        <authorList>
            <person name="Liao J."/>
            <person name="Wiedmann M."/>
        </authorList>
    </citation>
    <scope>NUCLEOTIDE SEQUENCE [LARGE SCALE GENOMIC DNA]</scope>
    <source>
        <strain evidence="3 5">FSL L7-0259</strain>
        <strain evidence="1 6">FSL L7-1816</strain>
        <strain evidence="2 4">FSL L7-1833</strain>
    </source>
</reference>
<dbReference type="EMBL" id="JAAROV010000001">
    <property type="protein sequence ID" value="MBC1316361.1"/>
    <property type="molecule type" value="Genomic_DNA"/>
</dbReference>
<proteinExistence type="predicted"/>
<organism evidence="2 4">
    <name type="scientific">Listeria booriae</name>
    <dbReference type="NCBI Taxonomy" id="1552123"/>
    <lineage>
        <taxon>Bacteria</taxon>
        <taxon>Bacillati</taxon>
        <taxon>Bacillota</taxon>
        <taxon>Bacilli</taxon>
        <taxon>Bacillales</taxon>
        <taxon>Listeriaceae</taxon>
        <taxon>Listeria</taxon>
    </lineage>
</organism>
<dbReference type="AlphaFoldDB" id="A0A7X0WDW6"/>
<evidence type="ECO:0000313" key="4">
    <source>
        <dbReference type="Proteomes" id="UP000532866"/>
    </source>
</evidence>
<dbReference type="Proteomes" id="UP000543379">
    <property type="component" value="Unassembled WGS sequence"/>
</dbReference>
<comment type="caution">
    <text evidence="2">The sequence shown here is derived from an EMBL/GenBank/DDBJ whole genome shotgun (WGS) entry which is preliminary data.</text>
</comment>
<evidence type="ECO:0000313" key="6">
    <source>
        <dbReference type="Proteomes" id="UP000543379"/>
    </source>
</evidence>
<dbReference type="Pfam" id="PF19786">
    <property type="entry name" value="DUF6270"/>
    <property type="match status" value="1"/>
</dbReference>
<name>A0A7X0WDW6_9LIST</name>
<evidence type="ECO:0000313" key="3">
    <source>
        <dbReference type="EMBL" id="MBC2177483.1"/>
    </source>
</evidence>
<dbReference type="EMBL" id="JAAROL010000001">
    <property type="protein sequence ID" value="MBC1331587.1"/>
    <property type="molecule type" value="Genomic_DNA"/>
</dbReference>
<gene>
    <name evidence="2" type="ORF">HB759_06420</name>
    <name evidence="1" type="ORF">HB811_06180</name>
    <name evidence="3" type="ORF">HCB27_12690</name>
</gene>
<dbReference type="Proteomes" id="UP000532866">
    <property type="component" value="Unassembled WGS sequence"/>
</dbReference>
<accession>A0A7X0WDW6</accession>